<dbReference type="GO" id="GO:0005886">
    <property type="term" value="C:plasma membrane"/>
    <property type="evidence" value="ECO:0007669"/>
    <property type="project" value="UniProtKB-SubCell"/>
</dbReference>
<dbReference type="Proteomes" id="UP000216316">
    <property type="component" value="Unassembled WGS sequence"/>
</dbReference>
<reference evidence="10 11" key="3">
    <citation type="submission" date="2017-09" db="EMBL/GenBank/DDBJ databases">
        <title>Tripartite evolution among Lactobacillus johnsonii, Lactobacillus taiwanensis, Lactobacillus reuteri and their rodent host.</title>
        <authorList>
            <person name="Wang T."/>
            <person name="Knowles S."/>
            <person name="Cheng C."/>
        </authorList>
    </citation>
    <scope>NUCLEOTIDE SEQUENCE [LARGE SCALE GENOMIC DNA]</scope>
    <source>
        <strain evidence="9 10">609q</strain>
        <strain evidence="8 11">609u</strain>
    </source>
</reference>
<reference evidence="8 11" key="2">
    <citation type="submission" date="2017-05" db="EMBL/GenBank/DDBJ databases">
        <authorList>
            <person name="Lin X.B."/>
            <person name="Stothard P."/>
            <person name="Tasseva G."/>
            <person name="Walter J."/>
        </authorList>
    </citation>
    <scope>NUCLEOTIDE SEQUENCE [LARGE SCALE GENOMIC DNA]</scope>
    <source>
        <strain evidence="8 11">609u</strain>
    </source>
</reference>
<dbReference type="Proteomes" id="UP000215828">
    <property type="component" value="Unassembled WGS sequence"/>
</dbReference>
<evidence type="ECO:0000256" key="6">
    <source>
        <dbReference type="SAM" id="Phobius"/>
    </source>
</evidence>
<dbReference type="RefSeq" id="WP_094496954.1">
    <property type="nucleotide sequence ID" value="NZ_NGNV01000004.1"/>
</dbReference>
<evidence type="ECO:0000313" key="11">
    <source>
        <dbReference type="Proteomes" id="UP000216316"/>
    </source>
</evidence>
<keyword evidence="2" id="KW-1003">Cell membrane</keyword>
<comment type="subcellular location">
    <subcellularLocation>
        <location evidence="1">Cell membrane</location>
        <topology evidence="1">Multi-pass membrane protein</topology>
    </subcellularLocation>
</comment>
<accession>A0A256LIS7</accession>
<keyword evidence="4 6" id="KW-1133">Transmembrane helix</keyword>
<dbReference type="InterPro" id="IPR051449">
    <property type="entry name" value="ABC-2_transporter_component"/>
</dbReference>
<dbReference type="EMBL" id="NGNV01000004">
    <property type="protein sequence ID" value="OYR88863.1"/>
    <property type="molecule type" value="Genomic_DNA"/>
</dbReference>
<evidence type="ECO:0000256" key="1">
    <source>
        <dbReference type="ARBA" id="ARBA00004651"/>
    </source>
</evidence>
<feature type="transmembrane region" description="Helical" evidence="6">
    <location>
        <begin position="361"/>
        <end position="379"/>
    </location>
</feature>
<feature type="transmembrane region" description="Helical" evidence="6">
    <location>
        <begin position="21"/>
        <end position="40"/>
    </location>
</feature>
<keyword evidence="3 6" id="KW-0812">Transmembrane</keyword>
<feature type="domain" description="ABC-2 type transporter transmembrane" evidence="7">
    <location>
        <begin position="19"/>
        <end position="377"/>
    </location>
</feature>
<dbReference type="PANTHER" id="PTHR30294">
    <property type="entry name" value="MEMBRANE COMPONENT OF ABC TRANSPORTER YHHJ-RELATED"/>
    <property type="match status" value="1"/>
</dbReference>
<evidence type="ECO:0000256" key="3">
    <source>
        <dbReference type="ARBA" id="ARBA00022692"/>
    </source>
</evidence>
<evidence type="ECO:0000259" key="7">
    <source>
        <dbReference type="Pfam" id="PF12698"/>
    </source>
</evidence>
<sequence length="408" mass="46107">MNKTWLVAKETYRREVKNWSFLLMIFAPFLVLLISFFFGMSSSSAFDSNTTVGIVSQNRSIVRPLKKTEDFDGYKNKAKAEKAYKDGDISGYIVVKETSTQLVANYYGTESLDNDVKTKLFRVLNTQQQALNLRNAKLSEEQMQSLSQKIKFTEKTNDKKLNASDEKNLKTATFWILIFVLYFLVQTYSTIMAQDIASEKGTKIMEMIFSSMPGGKYFDGKVLGIFLEILTQLLIYAVMFSGFYYMAPHIDGVKDKFAQIKPAIDQALGQIISWGLLFVVLGLILYIVYAAVCGAIVTKAEDANKSVQPLVYLTLLGLFSSMSLSNNPDSIFAMIMSYVPFLSSFLMPLRLIKGNATGLEAVISLIILFVFLLGSIWWIRKIYPSLILQTDDNGMWKNMKRALQGIKE</sequence>
<gene>
    <name evidence="8" type="ORF">CBF53_01575</name>
    <name evidence="9" type="ORF">CBF70_00595</name>
</gene>
<feature type="transmembrane region" description="Helical" evidence="6">
    <location>
        <begin position="271"/>
        <end position="297"/>
    </location>
</feature>
<keyword evidence="11" id="KW-1185">Reference proteome</keyword>
<protein>
    <submittedName>
        <fullName evidence="9">ABC transporter permease</fullName>
    </submittedName>
</protein>
<feature type="transmembrane region" description="Helical" evidence="6">
    <location>
        <begin position="172"/>
        <end position="193"/>
    </location>
</feature>
<evidence type="ECO:0000256" key="5">
    <source>
        <dbReference type="ARBA" id="ARBA00023136"/>
    </source>
</evidence>
<dbReference type="GO" id="GO:0140359">
    <property type="term" value="F:ABC-type transporter activity"/>
    <property type="evidence" value="ECO:0007669"/>
    <property type="project" value="InterPro"/>
</dbReference>
<reference evidence="9 10" key="1">
    <citation type="submission" date="2017-04" db="EMBL/GenBank/DDBJ databases">
        <authorList>
            <person name="Afonso C.L."/>
            <person name="Miller P.J."/>
            <person name="Scott M.A."/>
            <person name="Spackman E."/>
            <person name="Goraichik I."/>
            <person name="Dimitrov K.M."/>
            <person name="Suarez D.L."/>
            <person name="Swayne D.E."/>
        </authorList>
    </citation>
    <scope>NUCLEOTIDE SEQUENCE [LARGE SCALE GENOMIC DNA]</scope>
    <source>
        <strain evidence="9 10">609q</strain>
    </source>
</reference>
<evidence type="ECO:0000256" key="2">
    <source>
        <dbReference type="ARBA" id="ARBA00022475"/>
    </source>
</evidence>
<evidence type="ECO:0000256" key="4">
    <source>
        <dbReference type="ARBA" id="ARBA00022989"/>
    </source>
</evidence>
<dbReference type="Pfam" id="PF12698">
    <property type="entry name" value="ABC2_membrane_3"/>
    <property type="match status" value="1"/>
</dbReference>
<dbReference type="AlphaFoldDB" id="A0A256LIS7"/>
<evidence type="ECO:0000313" key="10">
    <source>
        <dbReference type="Proteomes" id="UP000215828"/>
    </source>
</evidence>
<feature type="transmembrane region" description="Helical" evidence="6">
    <location>
        <begin position="331"/>
        <end position="349"/>
    </location>
</feature>
<comment type="caution">
    <text evidence="9">The sequence shown here is derived from an EMBL/GenBank/DDBJ whole genome shotgun (WGS) entry which is preliminary data.</text>
</comment>
<proteinExistence type="predicted"/>
<evidence type="ECO:0000313" key="8">
    <source>
        <dbReference type="EMBL" id="OYR88863.1"/>
    </source>
</evidence>
<evidence type="ECO:0000313" key="9">
    <source>
        <dbReference type="EMBL" id="OYR93351.1"/>
    </source>
</evidence>
<dbReference type="EMBL" id="NGNX01000002">
    <property type="protein sequence ID" value="OYR93351.1"/>
    <property type="molecule type" value="Genomic_DNA"/>
</dbReference>
<name>A0A256LIS7_9LACO</name>
<dbReference type="PANTHER" id="PTHR30294:SF29">
    <property type="entry name" value="MULTIDRUG ABC TRANSPORTER PERMEASE YBHS-RELATED"/>
    <property type="match status" value="1"/>
</dbReference>
<feature type="transmembrane region" description="Helical" evidence="6">
    <location>
        <begin position="309"/>
        <end position="325"/>
    </location>
</feature>
<keyword evidence="5 6" id="KW-0472">Membrane</keyword>
<feature type="transmembrane region" description="Helical" evidence="6">
    <location>
        <begin position="222"/>
        <end position="247"/>
    </location>
</feature>
<organism evidence="9 10">
    <name type="scientific">Lactobacillus taiwanensis</name>
    <dbReference type="NCBI Taxonomy" id="508451"/>
    <lineage>
        <taxon>Bacteria</taxon>
        <taxon>Bacillati</taxon>
        <taxon>Bacillota</taxon>
        <taxon>Bacilli</taxon>
        <taxon>Lactobacillales</taxon>
        <taxon>Lactobacillaceae</taxon>
        <taxon>Lactobacillus</taxon>
    </lineage>
</organism>
<dbReference type="InterPro" id="IPR013525">
    <property type="entry name" value="ABC2_TM"/>
</dbReference>